<dbReference type="AlphaFoldDB" id="A0A0D6JKK2"/>
<dbReference type="Gene3D" id="3.40.470.10">
    <property type="entry name" value="Uracil-DNA glycosylase-like domain"/>
    <property type="match status" value="1"/>
</dbReference>
<keyword evidence="9" id="KW-0408">Iron</keyword>
<evidence type="ECO:0000256" key="11">
    <source>
        <dbReference type="ARBA" id="ARBA00023204"/>
    </source>
</evidence>
<dbReference type="RefSeq" id="WP_046479499.1">
    <property type="nucleotide sequence ID" value="NZ_LN829118.1"/>
</dbReference>
<keyword evidence="5" id="KW-0004">4Fe-4S</keyword>
<dbReference type="SMART" id="SM00987">
    <property type="entry name" value="UreE_C"/>
    <property type="match status" value="1"/>
</dbReference>
<dbReference type="SMART" id="SM00986">
    <property type="entry name" value="UDG"/>
    <property type="match status" value="1"/>
</dbReference>
<keyword evidence="10" id="KW-0411">Iron-sulfur</keyword>
<evidence type="ECO:0000256" key="10">
    <source>
        <dbReference type="ARBA" id="ARBA00023014"/>
    </source>
</evidence>
<evidence type="ECO:0000256" key="4">
    <source>
        <dbReference type="ARBA" id="ARBA00019403"/>
    </source>
</evidence>
<keyword evidence="6" id="KW-0479">Metal-binding</keyword>
<dbReference type="PANTHER" id="PTHR33693:SF1">
    <property type="entry name" value="TYPE-4 URACIL-DNA GLYCOSYLASE"/>
    <property type="match status" value="1"/>
</dbReference>
<name>A0A0D6JKK2_9HYPH</name>
<evidence type="ECO:0000313" key="15">
    <source>
        <dbReference type="Proteomes" id="UP000033187"/>
    </source>
</evidence>
<evidence type="ECO:0000256" key="5">
    <source>
        <dbReference type="ARBA" id="ARBA00022485"/>
    </source>
</evidence>
<organism evidence="14 15">
    <name type="scientific">Candidatus Filomicrobium marinum</name>
    <dbReference type="NCBI Taxonomy" id="1608628"/>
    <lineage>
        <taxon>Bacteria</taxon>
        <taxon>Pseudomonadati</taxon>
        <taxon>Pseudomonadota</taxon>
        <taxon>Alphaproteobacteria</taxon>
        <taxon>Hyphomicrobiales</taxon>
        <taxon>Hyphomicrobiaceae</taxon>
        <taxon>Filomicrobium</taxon>
    </lineage>
</organism>
<dbReference type="EMBL" id="LN829119">
    <property type="protein sequence ID" value="CPR22466.1"/>
    <property type="molecule type" value="Genomic_DNA"/>
</dbReference>
<dbReference type="NCBIfam" id="TIGR00758">
    <property type="entry name" value="UDG_fam4"/>
    <property type="match status" value="1"/>
</dbReference>
<comment type="catalytic activity">
    <reaction evidence="1">
        <text>Hydrolyzes single-stranded DNA or mismatched double-stranded DNA and polynucleotides, releasing free uracil.</text>
        <dbReference type="EC" id="3.2.2.27"/>
    </reaction>
</comment>
<feature type="compositionally biased region" description="Pro residues" evidence="12">
    <location>
        <begin position="63"/>
        <end position="74"/>
    </location>
</feature>
<sequence>MLEGPDRTQLVSLLAWYGELGIDSVLADEPLNWMERPGTAPGEAVRAALSGAAHQGTGTAPTSPSPPPSPPPTPNRRATGGEQPPRTQQASRFTPVTPQAAGAGSARQAAAAVNSLSELRAALERFEGCALKATAKNTCVYRGAEQARLMIIGEAPGRDEDLEGRPFVGRAGKLLDRMLGAIDLSENDVHITNIVYWRPPGNRTPTPQEAQVCRPFLDRQIQLVAPEIILVLGGAAAKSMFNASEGIMRLRGKWKQIEVGDASIKAFASLHPAYLLRTPAAKRLAWRDLLNIREALSKSSD</sequence>
<accession>A0A0D6JKK2</accession>
<dbReference type="EC" id="3.2.2.27" evidence="3"/>
<dbReference type="PANTHER" id="PTHR33693">
    <property type="entry name" value="TYPE-5 URACIL-DNA GLYCOSYLASE"/>
    <property type="match status" value="1"/>
</dbReference>
<reference evidence="15" key="1">
    <citation type="submission" date="2015-02" db="EMBL/GenBank/DDBJ databases">
        <authorList>
            <person name="Chooi Y.-H."/>
        </authorList>
    </citation>
    <scope>NUCLEOTIDE SEQUENCE [LARGE SCALE GENOMIC DNA]</scope>
    <source>
        <strain evidence="15">strain Y</strain>
    </source>
</reference>
<dbReference type="InterPro" id="IPR051536">
    <property type="entry name" value="UDG_Type-4/5"/>
</dbReference>
<dbReference type="GO" id="GO:0004844">
    <property type="term" value="F:uracil DNA N-glycosylase activity"/>
    <property type="evidence" value="ECO:0007669"/>
    <property type="project" value="UniProtKB-EC"/>
</dbReference>
<keyword evidence="8" id="KW-0378">Hydrolase</keyword>
<dbReference type="OrthoDB" id="5290748at2"/>
<dbReference type="GO" id="GO:0051539">
    <property type="term" value="F:4 iron, 4 sulfur cluster binding"/>
    <property type="evidence" value="ECO:0007669"/>
    <property type="project" value="UniProtKB-KW"/>
</dbReference>
<evidence type="ECO:0000313" key="14">
    <source>
        <dbReference type="EMBL" id="CPR22466.1"/>
    </source>
</evidence>
<protein>
    <recommendedName>
        <fullName evidence="4">Type-4 uracil-DNA glycosylase</fullName>
        <ecNumber evidence="3">3.2.2.27</ecNumber>
    </recommendedName>
</protein>
<evidence type="ECO:0000256" key="8">
    <source>
        <dbReference type="ARBA" id="ARBA00022801"/>
    </source>
</evidence>
<comment type="similarity">
    <text evidence="2">Belongs to the uracil-DNA glycosylase (UDG) superfamily. Type 4 (UDGa) family.</text>
</comment>
<dbReference type="KEGG" id="fiy:BN1229_v1_3899"/>
<dbReference type="Proteomes" id="UP000033187">
    <property type="component" value="Chromosome 1"/>
</dbReference>
<evidence type="ECO:0000256" key="3">
    <source>
        <dbReference type="ARBA" id="ARBA00012030"/>
    </source>
</evidence>
<keyword evidence="11" id="KW-0234">DNA repair</keyword>
<evidence type="ECO:0000256" key="12">
    <source>
        <dbReference type="SAM" id="MobiDB-lite"/>
    </source>
</evidence>
<dbReference type="GO" id="GO:0006281">
    <property type="term" value="P:DNA repair"/>
    <property type="evidence" value="ECO:0007669"/>
    <property type="project" value="UniProtKB-KW"/>
</dbReference>
<dbReference type="InterPro" id="IPR036895">
    <property type="entry name" value="Uracil-DNA_glycosylase-like_sf"/>
</dbReference>
<dbReference type="InterPro" id="IPR005273">
    <property type="entry name" value="Ura-DNA_glyco_family4"/>
</dbReference>
<evidence type="ECO:0000256" key="1">
    <source>
        <dbReference type="ARBA" id="ARBA00001400"/>
    </source>
</evidence>
<evidence type="ECO:0000256" key="2">
    <source>
        <dbReference type="ARBA" id="ARBA00006521"/>
    </source>
</evidence>
<proteinExistence type="inferred from homology"/>
<evidence type="ECO:0000256" key="9">
    <source>
        <dbReference type="ARBA" id="ARBA00023004"/>
    </source>
</evidence>
<dbReference type="KEGG" id="fil:BN1229_v1_3911"/>
<evidence type="ECO:0000259" key="13">
    <source>
        <dbReference type="SMART" id="SM00986"/>
    </source>
</evidence>
<dbReference type="Pfam" id="PF03167">
    <property type="entry name" value="UDG"/>
    <property type="match status" value="1"/>
</dbReference>
<evidence type="ECO:0000256" key="7">
    <source>
        <dbReference type="ARBA" id="ARBA00022763"/>
    </source>
</evidence>
<feature type="compositionally biased region" description="Polar residues" evidence="12">
    <location>
        <begin position="85"/>
        <end position="97"/>
    </location>
</feature>
<keyword evidence="7" id="KW-0227">DNA damage</keyword>
<evidence type="ECO:0000256" key="6">
    <source>
        <dbReference type="ARBA" id="ARBA00022723"/>
    </source>
</evidence>
<feature type="region of interest" description="Disordered" evidence="12">
    <location>
        <begin position="50"/>
        <end position="103"/>
    </location>
</feature>
<dbReference type="GO" id="GO:0046872">
    <property type="term" value="F:metal ion binding"/>
    <property type="evidence" value="ECO:0007669"/>
    <property type="project" value="UniProtKB-KW"/>
</dbReference>
<dbReference type="CDD" id="cd10030">
    <property type="entry name" value="UDG-F4_TTUDGA_SPO1dp_like"/>
    <property type="match status" value="1"/>
</dbReference>
<dbReference type="SUPFAM" id="SSF52141">
    <property type="entry name" value="Uracil-DNA glycosylase-like"/>
    <property type="match status" value="1"/>
</dbReference>
<dbReference type="InterPro" id="IPR005122">
    <property type="entry name" value="Uracil-DNA_glycosylase-like"/>
</dbReference>
<keyword evidence="15" id="KW-1185">Reference proteome</keyword>
<gene>
    <name evidence="14" type="ORF">YBN1229_v1_3899</name>
</gene>
<feature type="domain" description="Uracil-DNA glycosylase-like" evidence="13">
    <location>
        <begin position="140"/>
        <end position="290"/>
    </location>
</feature>